<dbReference type="EMBL" id="JAUGQQ010000001">
    <property type="protein sequence ID" value="MDN3723329.1"/>
    <property type="molecule type" value="Genomic_DNA"/>
</dbReference>
<evidence type="ECO:0000256" key="2">
    <source>
        <dbReference type="ARBA" id="ARBA00023315"/>
    </source>
</evidence>
<feature type="domain" description="Beta-ketoacyl synthase-like N-terminal" evidence="3">
    <location>
        <begin position="120"/>
        <end position="202"/>
    </location>
</feature>
<gene>
    <name evidence="5" type="ORF">QRD02_02965</name>
</gene>
<accession>A0ABT8DFF8</accession>
<feature type="domain" description="Beta-ketoacyl-[acyl-carrier-protein] synthase III C-terminal" evidence="4">
    <location>
        <begin position="281"/>
        <end position="359"/>
    </location>
</feature>
<keyword evidence="1" id="KW-0808">Transferase</keyword>
<evidence type="ECO:0000259" key="3">
    <source>
        <dbReference type="Pfam" id="PF00109"/>
    </source>
</evidence>
<dbReference type="NCBIfam" id="NF005293">
    <property type="entry name" value="PRK06816.1"/>
    <property type="match status" value="1"/>
</dbReference>
<dbReference type="InterPro" id="IPR016039">
    <property type="entry name" value="Thiolase-like"/>
</dbReference>
<keyword evidence="2" id="KW-0012">Acyltransferase</keyword>
<sequence length="377" mass="42473">MKNVYITRIAKFLPNEPVDNELMEEKLGVINGQTSKARRIILRNNQIKKRYYALDSQGNVTHNNAQLAAEAVNALCDDSFSKNQIELLSCGTSSPDQILPSHAAMVHGFLKNGNLEINSPSGACCSGMNALKYGYMAVKSGQVNNAVCTGSERTSSWMKSDIFEDEVAHLKEIEEQPILAFNKEFLRWMLSDGAGAVLLESQPNGNLPLKIEWMEGYSYAFELETCMYAGGDKQEDGSLKPWSEFPADVWGKMSLFAMKQDVRLLSENILQKGVESLKQAMAKHNITEDEIDFYLPHISSYYFKENLYNEIERQGLHFSWDKWFLNLQKVGNVGAGSIYLMLEELVHSGKLRKGNKILLQVPESARFAYSYAYLTVV</sequence>
<evidence type="ECO:0000259" key="4">
    <source>
        <dbReference type="Pfam" id="PF08541"/>
    </source>
</evidence>
<dbReference type="SUPFAM" id="SSF53901">
    <property type="entry name" value="Thiolase-like"/>
    <property type="match status" value="2"/>
</dbReference>
<dbReference type="Gene3D" id="3.40.47.10">
    <property type="match status" value="2"/>
</dbReference>
<dbReference type="RefSeq" id="WP_290253404.1">
    <property type="nucleotide sequence ID" value="NZ_JAUGQQ010000001.1"/>
</dbReference>
<dbReference type="InterPro" id="IPR013747">
    <property type="entry name" value="ACP_syn_III_C"/>
</dbReference>
<reference evidence="5 6" key="1">
    <citation type="submission" date="2023-06" db="EMBL/GenBank/DDBJ databases">
        <authorList>
            <person name="Ye Y.-Q."/>
            <person name="Du Z.-J."/>
        </authorList>
    </citation>
    <scope>NUCLEOTIDE SEQUENCE [LARGE SCALE GENOMIC DNA]</scope>
    <source>
        <strain evidence="5 6">SDUM287046</strain>
    </source>
</reference>
<evidence type="ECO:0000313" key="5">
    <source>
        <dbReference type="EMBL" id="MDN3723329.1"/>
    </source>
</evidence>
<dbReference type="CDD" id="cd00827">
    <property type="entry name" value="init_cond_enzymes"/>
    <property type="match status" value="1"/>
</dbReference>
<protein>
    <submittedName>
        <fullName evidence="5">Beta-ketoacyl-ACP synthase III</fullName>
    </submittedName>
</protein>
<keyword evidence="6" id="KW-1185">Reference proteome</keyword>
<dbReference type="PANTHER" id="PTHR34069">
    <property type="entry name" value="3-OXOACYL-[ACYL-CARRIER-PROTEIN] SYNTHASE 3"/>
    <property type="match status" value="1"/>
</dbReference>
<evidence type="ECO:0000313" key="6">
    <source>
        <dbReference type="Proteomes" id="UP001244787"/>
    </source>
</evidence>
<dbReference type="Proteomes" id="UP001244787">
    <property type="component" value="Unassembled WGS sequence"/>
</dbReference>
<dbReference type="Pfam" id="PF00109">
    <property type="entry name" value="ketoacyl-synt"/>
    <property type="match status" value="1"/>
</dbReference>
<evidence type="ECO:0000256" key="1">
    <source>
        <dbReference type="ARBA" id="ARBA00022679"/>
    </source>
</evidence>
<organism evidence="5 6">
    <name type="scientific">Aequorivita aurantiaca</name>
    <dbReference type="NCBI Taxonomy" id="3053356"/>
    <lineage>
        <taxon>Bacteria</taxon>
        <taxon>Pseudomonadati</taxon>
        <taxon>Bacteroidota</taxon>
        <taxon>Flavobacteriia</taxon>
        <taxon>Flavobacteriales</taxon>
        <taxon>Flavobacteriaceae</taxon>
        <taxon>Aequorivita</taxon>
    </lineage>
</organism>
<name>A0ABT8DFF8_9FLAO</name>
<dbReference type="InterPro" id="IPR014030">
    <property type="entry name" value="Ketoacyl_synth_N"/>
</dbReference>
<comment type="caution">
    <text evidence="5">The sequence shown here is derived from an EMBL/GenBank/DDBJ whole genome shotgun (WGS) entry which is preliminary data.</text>
</comment>
<dbReference type="PANTHER" id="PTHR34069:SF2">
    <property type="entry name" value="BETA-KETOACYL-[ACYL-CARRIER-PROTEIN] SYNTHASE III"/>
    <property type="match status" value="1"/>
</dbReference>
<dbReference type="Pfam" id="PF08541">
    <property type="entry name" value="ACP_syn_III_C"/>
    <property type="match status" value="1"/>
</dbReference>
<proteinExistence type="predicted"/>